<gene>
    <name evidence="2" type="ORF">APY04_0107</name>
</gene>
<dbReference type="STRING" id="121290.APY04_0107"/>
<keyword evidence="3" id="KW-1185">Reference proteome</keyword>
<organism evidence="2 3">
    <name type="scientific">Hyphomicrobium sulfonivorans</name>
    <dbReference type="NCBI Taxonomy" id="121290"/>
    <lineage>
        <taxon>Bacteria</taxon>
        <taxon>Pseudomonadati</taxon>
        <taxon>Pseudomonadota</taxon>
        <taxon>Alphaproteobacteria</taxon>
        <taxon>Hyphomicrobiales</taxon>
        <taxon>Hyphomicrobiaceae</taxon>
        <taxon>Hyphomicrobium</taxon>
    </lineage>
</organism>
<keyword evidence="1" id="KW-0732">Signal</keyword>
<reference evidence="2 3" key="1">
    <citation type="submission" date="2015-10" db="EMBL/GenBank/DDBJ databases">
        <title>Transcriptomic analysis of a linuron degrading triple-species bacterial consortium.</title>
        <authorList>
            <person name="Albers P."/>
        </authorList>
    </citation>
    <scope>NUCLEOTIDE SEQUENCE [LARGE SCALE GENOMIC DNA]</scope>
    <source>
        <strain evidence="2 3">WDL6</strain>
    </source>
</reference>
<proteinExistence type="predicted"/>
<feature type="chain" id="PRO_5007132722" evidence="1">
    <location>
        <begin position="27"/>
        <end position="100"/>
    </location>
</feature>
<evidence type="ECO:0000313" key="2">
    <source>
        <dbReference type="EMBL" id="KWT72416.1"/>
    </source>
</evidence>
<dbReference type="AlphaFoldDB" id="A0A109BP57"/>
<dbReference type="Proteomes" id="UP000059074">
    <property type="component" value="Unassembled WGS sequence"/>
</dbReference>
<sequence length="100" mass="10539">MIFGKSIAVTTLAVVSAMALSFTAFAQDSEVIDGEALLKDEQPPIVDGAVIVDDAPIAVSPGTRVYGWSGRRGSGSCGMYHYWDGARCADARVDPPAIDY</sequence>
<dbReference type="PATRIC" id="fig|121290.4.peg.1429"/>
<evidence type="ECO:0000256" key="1">
    <source>
        <dbReference type="SAM" id="SignalP"/>
    </source>
</evidence>
<comment type="caution">
    <text evidence="2">The sequence shown here is derived from an EMBL/GenBank/DDBJ whole genome shotgun (WGS) entry which is preliminary data.</text>
</comment>
<dbReference type="RefSeq" id="WP_068458926.1">
    <property type="nucleotide sequence ID" value="NZ_LMTR01000011.1"/>
</dbReference>
<dbReference type="OrthoDB" id="7933957at2"/>
<dbReference type="EMBL" id="LMTR01000011">
    <property type="protein sequence ID" value="KWT72416.1"/>
    <property type="molecule type" value="Genomic_DNA"/>
</dbReference>
<accession>A0A109BP57</accession>
<feature type="signal peptide" evidence="1">
    <location>
        <begin position="1"/>
        <end position="26"/>
    </location>
</feature>
<name>A0A109BP57_HYPSL</name>
<protein>
    <submittedName>
        <fullName evidence="2">Uncharacterized protein</fullName>
    </submittedName>
</protein>
<evidence type="ECO:0000313" key="3">
    <source>
        <dbReference type="Proteomes" id="UP000059074"/>
    </source>
</evidence>